<feature type="region of interest" description="Disordered" evidence="1">
    <location>
        <begin position="52"/>
        <end position="89"/>
    </location>
</feature>
<dbReference type="AlphaFoldDB" id="A0A0P1IPY1"/>
<keyword evidence="3" id="KW-1185">Reference proteome</keyword>
<organism evidence="2 3">
    <name type="scientific">Cognatishimia activa</name>
    <dbReference type="NCBI Taxonomy" id="1715691"/>
    <lineage>
        <taxon>Bacteria</taxon>
        <taxon>Pseudomonadati</taxon>
        <taxon>Pseudomonadota</taxon>
        <taxon>Alphaproteobacteria</taxon>
        <taxon>Rhodobacterales</taxon>
        <taxon>Paracoccaceae</taxon>
        <taxon>Cognatishimia</taxon>
    </lineage>
</organism>
<dbReference type="PIRSF" id="PIRSF032131">
    <property type="entry name" value="UCP032131"/>
    <property type="match status" value="1"/>
</dbReference>
<evidence type="ECO:0000313" key="3">
    <source>
        <dbReference type="Proteomes" id="UP000051184"/>
    </source>
</evidence>
<feature type="compositionally biased region" description="Pro residues" evidence="1">
    <location>
        <begin position="65"/>
        <end position="77"/>
    </location>
</feature>
<dbReference type="Pfam" id="PF06676">
    <property type="entry name" value="DUF1178"/>
    <property type="match status" value="1"/>
</dbReference>
<dbReference type="EMBL" id="CYUE01000012">
    <property type="protein sequence ID" value="CUK25529.1"/>
    <property type="molecule type" value="Genomic_DNA"/>
</dbReference>
<dbReference type="RefSeq" id="WP_058314477.1">
    <property type="nucleotide sequence ID" value="NZ_CYTO01000024.1"/>
</dbReference>
<dbReference type="STRING" id="1715691.TA5113_02604"/>
<proteinExistence type="predicted"/>
<dbReference type="OrthoDB" id="9799894at2"/>
<evidence type="ECO:0000256" key="1">
    <source>
        <dbReference type="SAM" id="MobiDB-lite"/>
    </source>
</evidence>
<dbReference type="Proteomes" id="UP000051184">
    <property type="component" value="Unassembled WGS sequence"/>
</dbReference>
<sequence>MIQYSLNCSSCTDGNRFDSWFQNAEAFEKLQSAGMVTCPSCGSSDVKKAIMAPRVRPSRSAAAPQPGPEATPTPPAPKTEAMLSTPANPAEQALAELKKKVEETSDYVGDKFAQEARAMHTGDAPERAIYGEANLEEAKSLIEDGVPVAPLPFRPGRKSN</sequence>
<evidence type="ECO:0000313" key="2">
    <source>
        <dbReference type="EMBL" id="CUK25529.1"/>
    </source>
</evidence>
<reference evidence="3" key="1">
    <citation type="submission" date="2015-09" db="EMBL/GenBank/DDBJ databases">
        <authorList>
            <person name="Rodrigo-Torres Lidia"/>
            <person name="Arahal R.David."/>
        </authorList>
    </citation>
    <scope>NUCLEOTIDE SEQUENCE [LARGE SCALE GENOMIC DNA]</scope>
    <source>
        <strain evidence="3">CECT 5114</strain>
    </source>
</reference>
<name>A0A0P1IPY1_9RHOB</name>
<gene>
    <name evidence="2" type="ORF">TA5114_01328</name>
</gene>
<dbReference type="InterPro" id="IPR009562">
    <property type="entry name" value="DUF1178"/>
</dbReference>
<feature type="compositionally biased region" description="Low complexity" evidence="1">
    <location>
        <begin position="52"/>
        <end position="64"/>
    </location>
</feature>
<accession>A0A0P1IPY1</accession>
<protein>
    <submittedName>
        <fullName evidence="2">Uncharacterized protein</fullName>
    </submittedName>
</protein>